<dbReference type="FunFam" id="3.40.50.300:FF:000127">
    <property type="entry name" value="Ribose import ATP-binding protein RbsA"/>
    <property type="match status" value="1"/>
</dbReference>
<dbReference type="CDD" id="cd03215">
    <property type="entry name" value="ABC_Carb_Monos_II"/>
    <property type="match status" value="1"/>
</dbReference>
<dbReference type="InterPro" id="IPR027417">
    <property type="entry name" value="P-loop_NTPase"/>
</dbReference>
<gene>
    <name evidence="10" type="ORF">HMPREF3293_00005</name>
</gene>
<dbReference type="Gene3D" id="3.40.50.300">
    <property type="entry name" value="P-loop containing nucleotide triphosphate hydrolases"/>
    <property type="match status" value="2"/>
</dbReference>
<dbReference type="CDD" id="cd03216">
    <property type="entry name" value="ABC_Carb_Monos_I"/>
    <property type="match status" value="1"/>
</dbReference>
<dbReference type="PANTHER" id="PTHR43790">
    <property type="entry name" value="CARBOHYDRATE TRANSPORT ATP-BINDING PROTEIN MG119-RELATED"/>
    <property type="match status" value="1"/>
</dbReference>
<accession>A0A136Q8T6</accession>
<sequence length="512" mass="57141">MENSELLRVEHISKSFPGVKVLNDINIDFRKGEVHAILGENGAGKSTLMNILFGYYRAEEGSLIWEGKKVSLHSPLEAQHIGISMIHQENSLVPYLSVMDNIYLGHYPKNGAFIDKRKLRENAVDLLRELEVPDIGPDTPVEKLSVAQKQLVEIVKALSLKPKLLMMDEPTAALTAKETHTLMNIIGKLRREGTAIVYVSHRMEEVFEVADKITVLRDGVMIKTVDKTDIDIDEAVRLMVGRDLENQMSSMEKRDPASISSEVILEVRGLSRKNKFEDISFAARKGEILGFGGLVGAGRSELMESIFGFDKIDSGEVLIKGRVVQIKSPYDAARYKLALVPEERKVKGLFPDLSVGDNINIASYKKLKKGKLIDKKLETEAAQRYVEKLNIKTTNTRKRIGDLSGGNQQKAVLSRWLQTEPEILILDEPTHGIDVGAKAEIYGIIRDLADQGITILLISSELPELLMLSDRIVVMSMGKISGIVEPQDYSEENIMMHATGQKKSNLSERLKK</sequence>
<evidence type="ECO:0000256" key="1">
    <source>
        <dbReference type="ARBA" id="ARBA00004202"/>
    </source>
</evidence>
<protein>
    <submittedName>
        <fullName evidence="10">Putative galactose/methyl galactoside ABC transporter, ATP-binding protein MglA</fullName>
    </submittedName>
</protein>
<keyword evidence="4" id="KW-0677">Repeat</keyword>
<dbReference type="InterPro" id="IPR003439">
    <property type="entry name" value="ABC_transporter-like_ATP-bd"/>
</dbReference>
<evidence type="ECO:0000256" key="5">
    <source>
        <dbReference type="ARBA" id="ARBA00022741"/>
    </source>
</evidence>
<dbReference type="STRING" id="626937.HMPREF3293_00005"/>
<evidence type="ECO:0000256" key="3">
    <source>
        <dbReference type="ARBA" id="ARBA00022475"/>
    </source>
</evidence>
<dbReference type="GO" id="GO:0005524">
    <property type="term" value="F:ATP binding"/>
    <property type="evidence" value="ECO:0007669"/>
    <property type="project" value="UniProtKB-KW"/>
</dbReference>
<keyword evidence="11" id="KW-1185">Reference proteome</keyword>
<evidence type="ECO:0000313" key="11">
    <source>
        <dbReference type="Proteomes" id="UP000070366"/>
    </source>
</evidence>
<evidence type="ECO:0000256" key="2">
    <source>
        <dbReference type="ARBA" id="ARBA00022448"/>
    </source>
</evidence>
<evidence type="ECO:0000256" key="8">
    <source>
        <dbReference type="ARBA" id="ARBA00023136"/>
    </source>
</evidence>
<feature type="domain" description="ABC transporter" evidence="9">
    <location>
        <begin position="7"/>
        <end position="243"/>
    </location>
</feature>
<evidence type="ECO:0000256" key="6">
    <source>
        <dbReference type="ARBA" id="ARBA00022840"/>
    </source>
</evidence>
<dbReference type="SUPFAM" id="SSF52540">
    <property type="entry name" value="P-loop containing nucleoside triphosphate hydrolases"/>
    <property type="match status" value="2"/>
</dbReference>
<dbReference type="Pfam" id="PF00005">
    <property type="entry name" value="ABC_tran"/>
    <property type="match status" value="2"/>
</dbReference>
<dbReference type="Proteomes" id="UP000070366">
    <property type="component" value="Unassembled WGS sequence"/>
</dbReference>
<dbReference type="PROSITE" id="PS00211">
    <property type="entry name" value="ABC_TRANSPORTER_1"/>
    <property type="match status" value="1"/>
</dbReference>
<feature type="domain" description="ABC transporter" evidence="9">
    <location>
        <begin position="259"/>
        <end position="502"/>
    </location>
</feature>
<evidence type="ECO:0000313" key="10">
    <source>
        <dbReference type="EMBL" id="KXK67081.1"/>
    </source>
</evidence>
<dbReference type="PATRIC" id="fig|626937.4.peg.6"/>
<dbReference type="RefSeq" id="WP_066523364.1">
    <property type="nucleotide sequence ID" value="NZ_CABMOF010000016.1"/>
</dbReference>
<dbReference type="AlphaFoldDB" id="A0A136Q8T6"/>
<dbReference type="EMBL" id="LSZW01000002">
    <property type="protein sequence ID" value="KXK67081.1"/>
    <property type="molecule type" value="Genomic_DNA"/>
</dbReference>
<keyword evidence="3" id="KW-1003">Cell membrane</keyword>
<proteinExistence type="predicted"/>
<keyword evidence="8" id="KW-0472">Membrane</keyword>
<evidence type="ECO:0000259" key="9">
    <source>
        <dbReference type="PROSITE" id="PS50893"/>
    </source>
</evidence>
<dbReference type="InterPro" id="IPR003593">
    <property type="entry name" value="AAA+_ATPase"/>
</dbReference>
<dbReference type="OrthoDB" id="9779136at2"/>
<dbReference type="PANTHER" id="PTHR43790:SF9">
    <property type="entry name" value="GALACTOFURANOSE TRANSPORTER ATP-BINDING PROTEIN YTFR"/>
    <property type="match status" value="1"/>
</dbReference>
<dbReference type="InterPro" id="IPR017871">
    <property type="entry name" value="ABC_transporter-like_CS"/>
</dbReference>
<keyword evidence="7" id="KW-1278">Translocase</keyword>
<organism evidence="10 11">
    <name type="scientific">Christensenella minuta</name>
    <dbReference type="NCBI Taxonomy" id="626937"/>
    <lineage>
        <taxon>Bacteria</taxon>
        <taxon>Bacillati</taxon>
        <taxon>Bacillota</taxon>
        <taxon>Clostridia</taxon>
        <taxon>Christensenellales</taxon>
        <taxon>Christensenellaceae</taxon>
        <taxon>Christensenella</taxon>
    </lineage>
</organism>
<name>A0A136Q8T6_9FIRM</name>
<keyword evidence="2" id="KW-0813">Transport</keyword>
<dbReference type="GO" id="GO:0016887">
    <property type="term" value="F:ATP hydrolysis activity"/>
    <property type="evidence" value="ECO:0007669"/>
    <property type="project" value="InterPro"/>
</dbReference>
<dbReference type="KEGG" id="cmiu:B1H56_13430"/>
<reference evidence="10 11" key="1">
    <citation type="submission" date="2016-02" db="EMBL/GenBank/DDBJ databases">
        <authorList>
            <person name="Wen L."/>
            <person name="He K."/>
            <person name="Yang H."/>
        </authorList>
    </citation>
    <scope>NUCLEOTIDE SEQUENCE [LARGE SCALE GENOMIC DNA]</scope>
    <source>
        <strain evidence="10 11">DSM 22607</strain>
    </source>
</reference>
<keyword evidence="6 10" id="KW-0067">ATP-binding</keyword>
<keyword evidence="5" id="KW-0547">Nucleotide-binding</keyword>
<dbReference type="SMART" id="SM00382">
    <property type="entry name" value="AAA"/>
    <property type="match status" value="2"/>
</dbReference>
<comment type="caution">
    <text evidence="10">The sequence shown here is derived from an EMBL/GenBank/DDBJ whole genome shotgun (WGS) entry which is preliminary data.</text>
</comment>
<dbReference type="InterPro" id="IPR050107">
    <property type="entry name" value="ABC_carbohydrate_import_ATPase"/>
</dbReference>
<evidence type="ECO:0000256" key="7">
    <source>
        <dbReference type="ARBA" id="ARBA00022967"/>
    </source>
</evidence>
<evidence type="ECO:0000256" key="4">
    <source>
        <dbReference type="ARBA" id="ARBA00022737"/>
    </source>
</evidence>
<comment type="subcellular location">
    <subcellularLocation>
        <location evidence="1">Cell membrane</location>
        <topology evidence="1">Peripheral membrane protein</topology>
    </subcellularLocation>
</comment>
<dbReference type="PROSITE" id="PS50893">
    <property type="entry name" value="ABC_TRANSPORTER_2"/>
    <property type="match status" value="2"/>
</dbReference>
<dbReference type="GO" id="GO:0005886">
    <property type="term" value="C:plasma membrane"/>
    <property type="evidence" value="ECO:0007669"/>
    <property type="project" value="UniProtKB-SubCell"/>
</dbReference>